<dbReference type="Proteomes" id="UP000273405">
    <property type="component" value="Unassembled WGS sequence"/>
</dbReference>
<reference evidence="4" key="1">
    <citation type="submission" date="2018-09" db="EMBL/GenBank/DDBJ databases">
        <authorList>
            <person name="Livingstone P.G."/>
            <person name="Whitworth D.E."/>
        </authorList>
    </citation>
    <scope>NUCLEOTIDE SEQUENCE [LARGE SCALE GENOMIC DNA]</scope>
    <source>
        <strain evidence="4">CA040B</strain>
    </source>
</reference>
<comment type="caution">
    <text evidence="3">The sequence shown here is derived from an EMBL/GenBank/DDBJ whole genome shotgun (WGS) entry which is preliminary data.</text>
</comment>
<accession>A0A3A8NIZ2</accession>
<dbReference type="NCBIfam" id="TIGR02268">
    <property type="entry name" value="Myxococcus xanthus paralogous family TIGR02268"/>
    <property type="match status" value="1"/>
</dbReference>
<dbReference type="InterPro" id="IPR011754">
    <property type="entry name" value="Mxa_paralog_2268"/>
</dbReference>
<keyword evidence="4" id="KW-1185">Reference proteome</keyword>
<evidence type="ECO:0000256" key="1">
    <source>
        <dbReference type="SAM" id="MobiDB-lite"/>
    </source>
</evidence>
<evidence type="ECO:0000256" key="2">
    <source>
        <dbReference type="SAM" id="SignalP"/>
    </source>
</evidence>
<feature type="region of interest" description="Disordered" evidence="1">
    <location>
        <begin position="167"/>
        <end position="186"/>
    </location>
</feature>
<dbReference type="Pfam" id="PF09544">
    <property type="entry name" value="DUF2381"/>
    <property type="match status" value="1"/>
</dbReference>
<feature type="signal peptide" evidence="2">
    <location>
        <begin position="1"/>
        <end position="22"/>
    </location>
</feature>
<evidence type="ECO:0000313" key="3">
    <source>
        <dbReference type="EMBL" id="RKH44337.1"/>
    </source>
</evidence>
<dbReference type="OrthoDB" id="5522147at2"/>
<dbReference type="RefSeq" id="WP_120625192.1">
    <property type="nucleotide sequence ID" value="NZ_RAWG01000051.1"/>
</dbReference>
<sequence>MPASSSAALLAFTLLMETTARAEPPAPTWNAGVRQLELAAEPTGNEPEVNISPGVSTTLAFDAELLRDGEGKDTVGLEQRASFALVDVGQATLRLLPADTLKSGERLRLMVRFKDGAAPAAAAFTLVVHPARAERLLEVHRTPRTAASYQREAKEAKAEAQRCHDELERERAERGGPGGLTGLIATGQMDNRGVSTRRLTEAVTKSPGNALVTLEVHSYRAAGRVVVALVMENPRGAQPWSAVGAMLTDRTGLELKVLPVWQGGFVETDTERQHIVVEALATRQEAQGSFTLKLWEADKGRTVTLSGISFP</sequence>
<gene>
    <name evidence="3" type="ORF">D7X12_10820</name>
</gene>
<feature type="chain" id="PRO_5017256872" evidence="2">
    <location>
        <begin position="23"/>
        <end position="311"/>
    </location>
</feature>
<protein>
    <submittedName>
        <fullName evidence="3">DUF2381 family protein</fullName>
    </submittedName>
</protein>
<keyword evidence="2" id="KW-0732">Signal</keyword>
<evidence type="ECO:0000313" key="4">
    <source>
        <dbReference type="Proteomes" id="UP000273405"/>
    </source>
</evidence>
<dbReference type="EMBL" id="RAWG01000051">
    <property type="protein sequence ID" value="RKH44337.1"/>
    <property type="molecule type" value="Genomic_DNA"/>
</dbReference>
<dbReference type="AlphaFoldDB" id="A0A3A8NIZ2"/>
<organism evidence="3 4">
    <name type="scientific">Corallococcus sicarius</name>
    <dbReference type="NCBI Taxonomy" id="2316726"/>
    <lineage>
        <taxon>Bacteria</taxon>
        <taxon>Pseudomonadati</taxon>
        <taxon>Myxococcota</taxon>
        <taxon>Myxococcia</taxon>
        <taxon>Myxococcales</taxon>
        <taxon>Cystobacterineae</taxon>
        <taxon>Myxococcaceae</taxon>
        <taxon>Corallococcus</taxon>
    </lineage>
</organism>
<proteinExistence type="predicted"/>
<name>A0A3A8NIZ2_9BACT</name>